<proteinExistence type="predicted"/>
<evidence type="ECO:0000256" key="1">
    <source>
        <dbReference type="SAM" id="Phobius"/>
    </source>
</evidence>
<name>A0A3D8TRL1_9LIST</name>
<feature type="transmembrane region" description="Helical" evidence="1">
    <location>
        <begin position="23"/>
        <end position="41"/>
    </location>
</feature>
<dbReference type="EMBL" id="LARY01000002">
    <property type="protein sequence ID" value="RDX01307.1"/>
    <property type="molecule type" value="Genomic_DNA"/>
</dbReference>
<evidence type="ECO:0000313" key="3">
    <source>
        <dbReference type="Proteomes" id="UP000257055"/>
    </source>
</evidence>
<reference evidence="3" key="1">
    <citation type="submission" date="2015-04" db="EMBL/GenBank/DDBJ databases">
        <authorList>
            <person name="Schardt J."/>
            <person name="Mueller-Herbst S."/>
            <person name="Scherer S."/>
            <person name="Huptas C."/>
        </authorList>
    </citation>
    <scope>NUCLEOTIDE SEQUENCE [LARGE SCALE GENOMIC DNA]</scope>
    <source>
        <strain evidence="3">Kiel-L1</strain>
    </source>
</reference>
<keyword evidence="3" id="KW-1185">Reference proteome</keyword>
<dbReference type="AlphaFoldDB" id="A0A3D8TRL1"/>
<feature type="transmembrane region" description="Helical" evidence="1">
    <location>
        <begin position="47"/>
        <end position="67"/>
    </location>
</feature>
<accession>A0A3D8TRL1</accession>
<gene>
    <name evidence="2" type="ORF">UR08_10335</name>
</gene>
<keyword evidence="1" id="KW-0812">Transmembrane</keyword>
<organism evidence="2 3">
    <name type="scientific">Listeria kieliensis</name>
    <dbReference type="NCBI Taxonomy" id="1621700"/>
    <lineage>
        <taxon>Bacteria</taxon>
        <taxon>Bacillati</taxon>
        <taxon>Bacillota</taxon>
        <taxon>Bacilli</taxon>
        <taxon>Bacillales</taxon>
        <taxon>Listeriaceae</taxon>
        <taxon>Listeria</taxon>
    </lineage>
</organism>
<dbReference type="RefSeq" id="WP_115753567.1">
    <property type="nucleotide sequence ID" value="NZ_LARY01000002.1"/>
</dbReference>
<keyword evidence="1" id="KW-1133">Transmembrane helix</keyword>
<comment type="caution">
    <text evidence="2">The sequence shown here is derived from an EMBL/GenBank/DDBJ whole genome shotgun (WGS) entry which is preliminary data.</text>
</comment>
<evidence type="ECO:0000313" key="2">
    <source>
        <dbReference type="EMBL" id="RDX01307.1"/>
    </source>
</evidence>
<dbReference type="Proteomes" id="UP000257055">
    <property type="component" value="Unassembled WGS sequence"/>
</dbReference>
<sequence length="84" mass="9200">MTKKNKDSQNVEIWADLVNIKDLILAIIICIGFTMGGYFIAPGKAPMPLFFGLGGAIIGFIISSLIIKPKRTLRESDETEATDK</sequence>
<keyword evidence="1" id="KW-0472">Membrane</keyword>
<protein>
    <submittedName>
        <fullName evidence="2">Heme ABC transporter</fullName>
    </submittedName>
</protein>